<dbReference type="OrthoDB" id="9805029at2"/>
<dbReference type="RefSeq" id="WP_104522238.1">
    <property type="nucleotide sequence ID" value="NZ_NHRY01000263.1"/>
</dbReference>
<sequence length="609" mass="64872">MRRIPLLPEIALAAVLIVLPFLLPHVGGSLDMAQRVLDWGILGLGFDLLFGWTGLLSFGQAAFYGTGGFVAAWLLVNNVLGSVWVALALGTIAAGLFGIVVGWLAVRRIGIYFAMITLAFGQMAYFLENSPLSAYTGGENGLPGVPVPRLGWGASAIALSPGLPLYGVLAAFFFVGFLLARRITRSPFGVILRAIKENTPRAAMLGHAVPRYKLAAFVIAALYAGLAGGLLGVLQSYMPPDAFALDTSGQLVVQTVIGGVGTLIGPMLGAALWLWLRDNLQSIPGIGALWKLILGLIFIGLVIALRRGIAGEIRHRWRHRPIGADTVQPGPAAVAAAPGLPLFAPLVRAAPAVPALEARALSKRYGGLRAVEDVSFAIRPNSIHAVIGPNGAGKSTLFKMLLDEVHPTTGDVHLFGRRVTGLGPCRAAQLGIGKSNQLNTLFPDLTPRESLRIAALARRRGAFRLDLMRRADGIAAVERQVAATLAVVELEARAEVPAHSLAYGEKRRLEIGMALATGPTVLLLDEPLAGMSPTERTATRSLIRTIGRDRTLVIIEHDMDAVFELAERVTVLYDGRLLADGTPEQIQQSQAVQDAYLGGMRERHEPARG</sequence>
<keyword evidence="4 9" id="KW-0812">Transmembrane</keyword>
<keyword evidence="3" id="KW-1003">Cell membrane</keyword>
<dbReference type="InterPro" id="IPR017871">
    <property type="entry name" value="ABC_transporter-like_CS"/>
</dbReference>
<dbReference type="InterPro" id="IPR001851">
    <property type="entry name" value="ABC_transp_permease"/>
</dbReference>
<feature type="transmembrane region" description="Helical" evidence="9">
    <location>
        <begin position="152"/>
        <end position="179"/>
    </location>
</feature>
<dbReference type="InterPro" id="IPR043428">
    <property type="entry name" value="LivM-like"/>
</dbReference>
<accession>A0A2S6MXM7</accession>
<feature type="transmembrane region" description="Helical" evidence="9">
    <location>
        <begin position="288"/>
        <end position="305"/>
    </location>
</feature>
<gene>
    <name evidence="11" type="ORF">CCS01_28620</name>
</gene>
<dbReference type="InterPro" id="IPR003439">
    <property type="entry name" value="ABC_transporter-like_ATP-bd"/>
</dbReference>
<proteinExistence type="predicted"/>
<keyword evidence="8 9" id="KW-0472">Membrane</keyword>
<dbReference type="PROSITE" id="PS00211">
    <property type="entry name" value="ABC_TRANSPORTER_1"/>
    <property type="match status" value="1"/>
</dbReference>
<evidence type="ECO:0000256" key="6">
    <source>
        <dbReference type="ARBA" id="ARBA00022840"/>
    </source>
</evidence>
<evidence type="ECO:0000256" key="3">
    <source>
        <dbReference type="ARBA" id="ARBA00022475"/>
    </source>
</evidence>
<evidence type="ECO:0000256" key="9">
    <source>
        <dbReference type="SAM" id="Phobius"/>
    </source>
</evidence>
<feature type="transmembrane region" description="Helical" evidence="9">
    <location>
        <begin position="83"/>
        <end position="104"/>
    </location>
</feature>
<reference evidence="11 12" key="1">
    <citation type="journal article" date="2018" name="Arch. Microbiol.">
        <title>New insights into the metabolic potential of the phototrophic purple bacterium Rhodopila globiformis DSM 161(T) from its draft genome sequence and evidence for a vanadium-dependent nitrogenase.</title>
        <authorList>
            <person name="Imhoff J.F."/>
            <person name="Rahn T."/>
            <person name="Kunzel S."/>
            <person name="Neulinger S.C."/>
        </authorList>
    </citation>
    <scope>NUCLEOTIDE SEQUENCE [LARGE SCALE GENOMIC DNA]</scope>
    <source>
        <strain evidence="11 12">DSM 161</strain>
    </source>
</reference>
<evidence type="ECO:0000313" key="12">
    <source>
        <dbReference type="Proteomes" id="UP000239724"/>
    </source>
</evidence>
<keyword evidence="6 11" id="KW-0067">ATP-binding</keyword>
<keyword evidence="5" id="KW-0547">Nucleotide-binding</keyword>
<evidence type="ECO:0000256" key="8">
    <source>
        <dbReference type="ARBA" id="ARBA00023136"/>
    </source>
</evidence>
<protein>
    <submittedName>
        <fullName evidence="11">Branched-chain amino acid ABC transporter permease/ATP-binding protein</fullName>
    </submittedName>
</protein>
<dbReference type="InterPro" id="IPR051120">
    <property type="entry name" value="ABC_AA/LPS_Transport"/>
</dbReference>
<dbReference type="InterPro" id="IPR032823">
    <property type="entry name" value="BCA_ABC_TP_C"/>
</dbReference>
<feature type="transmembrane region" description="Helical" evidence="9">
    <location>
        <begin position="39"/>
        <end position="63"/>
    </location>
</feature>
<dbReference type="SUPFAM" id="SSF52540">
    <property type="entry name" value="P-loop containing nucleoside triphosphate hydrolases"/>
    <property type="match status" value="1"/>
</dbReference>
<feature type="transmembrane region" description="Helical" evidence="9">
    <location>
        <begin position="214"/>
        <end position="235"/>
    </location>
</feature>
<keyword evidence="7 9" id="KW-1133">Transmembrane helix</keyword>
<feature type="transmembrane region" description="Helical" evidence="9">
    <location>
        <begin position="255"/>
        <end position="276"/>
    </location>
</feature>
<dbReference type="Pfam" id="PF00005">
    <property type="entry name" value="ABC_tran"/>
    <property type="match status" value="1"/>
</dbReference>
<keyword evidence="2" id="KW-0813">Transport</keyword>
<dbReference type="GO" id="GO:0015658">
    <property type="term" value="F:branched-chain amino acid transmembrane transporter activity"/>
    <property type="evidence" value="ECO:0007669"/>
    <property type="project" value="InterPro"/>
</dbReference>
<evidence type="ECO:0000256" key="1">
    <source>
        <dbReference type="ARBA" id="ARBA00004651"/>
    </source>
</evidence>
<evidence type="ECO:0000256" key="7">
    <source>
        <dbReference type="ARBA" id="ARBA00022989"/>
    </source>
</evidence>
<dbReference type="Pfam" id="PF02653">
    <property type="entry name" value="BPD_transp_2"/>
    <property type="match status" value="1"/>
</dbReference>
<dbReference type="Gene3D" id="3.40.50.300">
    <property type="entry name" value="P-loop containing nucleotide triphosphate hydrolases"/>
    <property type="match status" value="1"/>
</dbReference>
<dbReference type="GO" id="GO:0005886">
    <property type="term" value="C:plasma membrane"/>
    <property type="evidence" value="ECO:0007669"/>
    <property type="project" value="UniProtKB-SubCell"/>
</dbReference>
<evidence type="ECO:0000256" key="5">
    <source>
        <dbReference type="ARBA" id="ARBA00022741"/>
    </source>
</evidence>
<comment type="caution">
    <text evidence="11">The sequence shown here is derived from an EMBL/GenBank/DDBJ whole genome shotgun (WGS) entry which is preliminary data.</text>
</comment>
<dbReference type="PANTHER" id="PTHR45772:SF3">
    <property type="entry name" value="ABC TRANSPORTER ATP-BINDING PROTEIN"/>
    <property type="match status" value="1"/>
</dbReference>
<dbReference type="CDD" id="cd06581">
    <property type="entry name" value="TM_PBP1_LivM_like"/>
    <property type="match status" value="1"/>
</dbReference>
<dbReference type="CDD" id="cd03219">
    <property type="entry name" value="ABC_Mj1267_LivG_branched"/>
    <property type="match status" value="1"/>
</dbReference>
<keyword evidence="12" id="KW-1185">Reference proteome</keyword>
<evidence type="ECO:0000259" key="10">
    <source>
        <dbReference type="PROSITE" id="PS50893"/>
    </source>
</evidence>
<dbReference type="Proteomes" id="UP000239724">
    <property type="component" value="Unassembled WGS sequence"/>
</dbReference>
<dbReference type="Pfam" id="PF12399">
    <property type="entry name" value="BCA_ABC_TP_C"/>
    <property type="match status" value="1"/>
</dbReference>
<comment type="subcellular location">
    <subcellularLocation>
        <location evidence="1">Cell membrane</location>
        <topology evidence="1">Multi-pass membrane protein</topology>
    </subcellularLocation>
</comment>
<evidence type="ECO:0000256" key="2">
    <source>
        <dbReference type="ARBA" id="ARBA00022448"/>
    </source>
</evidence>
<feature type="domain" description="ABC transporter" evidence="10">
    <location>
        <begin position="356"/>
        <end position="599"/>
    </location>
</feature>
<evidence type="ECO:0000313" key="11">
    <source>
        <dbReference type="EMBL" id="PPQ27099.1"/>
    </source>
</evidence>
<dbReference type="GO" id="GO:0016887">
    <property type="term" value="F:ATP hydrolysis activity"/>
    <property type="evidence" value="ECO:0007669"/>
    <property type="project" value="InterPro"/>
</dbReference>
<organism evidence="11 12">
    <name type="scientific">Rhodopila globiformis</name>
    <name type="common">Rhodopseudomonas globiformis</name>
    <dbReference type="NCBI Taxonomy" id="1071"/>
    <lineage>
        <taxon>Bacteria</taxon>
        <taxon>Pseudomonadati</taxon>
        <taxon>Pseudomonadota</taxon>
        <taxon>Alphaproteobacteria</taxon>
        <taxon>Acetobacterales</taxon>
        <taxon>Acetobacteraceae</taxon>
        <taxon>Rhodopila</taxon>
    </lineage>
</organism>
<dbReference type="AlphaFoldDB" id="A0A2S6MXM7"/>
<name>A0A2S6MXM7_RHOGL</name>
<dbReference type="InterPro" id="IPR027417">
    <property type="entry name" value="P-loop_NTPase"/>
</dbReference>
<dbReference type="GO" id="GO:0005524">
    <property type="term" value="F:ATP binding"/>
    <property type="evidence" value="ECO:0007669"/>
    <property type="project" value="UniProtKB-KW"/>
</dbReference>
<dbReference type="EMBL" id="NHRY01000263">
    <property type="protein sequence ID" value="PPQ27099.1"/>
    <property type="molecule type" value="Genomic_DNA"/>
</dbReference>
<feature type="transmembrane region" description="Helical" evidence="9">
    <location>
        <begin position="109"/>
        <end position="127"/>
    </location>
</feature>
<feature type="transmembrane region" description="Helical" evidence="9">
    <location>
        <begin position="6"/>
        <end position="27"/>
    </location>
</feature>
<evidence type="ECO:0000256" key="4">
    <source>
        <dbReference type="ARBA" id="ARBA00022692"/>
    </source>
</evidence>
<dbReference type="PANTHER" id="PTHR45772">
    <property type="entry name" value="CONSERVED COMPONENT OF ABC TRANSPORTER FOR NATURAL AMINO ACIDS-RELATED"/>
    <property type="match status" value="1"/>
</dbReference>
<dbReference type="PROSITE" id="PS50893">
    <property type="entry name" value="ABC_TRANSPORTER_2"/>
    <property type="match status" value="1"/>
</dbReference>